<dbReference type="Proteomes" id="UP000053688">
    <property type="component" value="Unassembled WGS sequence"/>
</dbReference>
<dbReference type="EMBL" id="AMSD01000001">
    <property type="protein sequence ID" value="EPE37879.1"/>
    <property type="molecule type" value="Genomic_DNA"/>
</dbReference>
<sequence length="118" mass="14206">MGIIPLTQKRQYYRLKYPRKARPAFRIKGKYYYANELSEKGIRIAVTVTTDGYKLFYRGLRMNGLLKLNYKDNQNYIEGLIIRIDKQELILRLTKGVNFRDILNEQRYIHNKYPAYFS</sequence>
<reference evidence="1 2" key="1">
    <citation type="journal article" date="2014" name="Environ. Microbiol.">
        <title>Genomic signatures of obligate host dependence in the luminous bacterial symbiont of a vertebrate.</title>
        <authorList>
            <person name="Hendry T.A."/>
            <person name="de Wet J.R."/>
            <person name="Dunlap P.V."/>
        </authorList>
    </citation>
    <scope>NUCLEOTIDE SEQUENCE [LARGE SCALE GENOMIC DNA]</scope>
    <source>
        <strain evidence="1 2">Akat1</strain>
    </source>
</reference>
<comment type="caution">
    <text evidence="1">The sequence shown here is derived from an EMBL/GenBank/DDBJ whole genome shotgun (WGS) entry which is preliminary data.</text>
</comment>
<gene>
    <name evidence="1" type="ORF">O1U_0342</name>
</gene>
<keyword evidence="2" id="KW-1185">Reference proteome</keyword>
<evidence type="ECO:0000313" key="1">
    <source>
        <dbReference type="EMBL" id="EPE37879.1"/>
    </source>
</evidence>
<dbReference type="eggNOG" id="ENOG502ZHR0">
    <property type="taxonomic scope" value="Bacteria"/>
</dbReference>
<proteinExistence type="predicted"/>
<accession>S3DL59</accession>
<dbReference type="PATRIC" id="fig|1236703.3.peg.335"/>
<name>S3DL59_9GAMM</name>
<organism evidence="1 2">
    <name type="scientific">Candidatus Photodesmus katoptron Akat1</name>
    <dbReference type="NCBI Taxonomy" id="1236703"/>
    <lineage>
        <taxon>Bacteria</taxon>
        <taxon>Pseudomonadati</taxon>
        <taxon>Pseudomonadota</taxon>
        <taxon>Gammaproteobacteria</taxon>
        <taxon>Vibrionales</taxon>
        <taxon>Vibrionaceae</taxon>
        <taxon>Candidatus Photodesmus</taxon>
    </lineage>
</organism>
<evidence type="ECO:0000313" key="2">
    <source>
        <dbReference type="Proteomes" id="UP000053688"/>
    </source>
</evidence>
<protein>
    <submittedName>
        <fullName evidence="1">Protein chain release factor A</fullName>
    </submittedName>
</protein>
<dbReference type="AlphaFoldDB" id="S3DL59"/>